<sequence length="51" mass="6282">MRNYGHDRFNSRTSIIVSKRIRNFILKNLEFEDTTPLKDTQFMEFMRNLWA</sequence>
<protein>
    <submittedName>
        <fullName evidence="1">Uncharacterized protein</fullName>
    </submittedName>
</protein>
<name>A0AAF0QIU6_SOLVR</name>
<evidence type="ECO:0000313" key="2">
    <source>
        <dbReference type="Proteomes" id="UP001234989"/>
    </source>
</evidence>
<dbReference type="Proteomes" id="UP001234989">
    <property type="component" value="Chromosome 4"/>
</dbReference>
<keyword evidence="2" id="KW-1185">Reference proteome</keyword>
<dbReference type="AlphaFoldDB" id="A0AAF0QIU6"/>
<gene>
    <name evidence="1" type="ORF">MTR67_017937</name>
</gene>
<evidence type="ECO:0000313" key="1">
    <source>
        <dbReference type="EMBL" id="WMV24552.1"/>
    </source>
</evidence>
<proteinExistence type="predicted"/>
<organism evidence="1 2">
    <name type="scientific">Solanum verrucosum</name>
    <dbReference type="NCBI Taxonomy" id="315347"/>
    <lineage>
        <taxon>Eukaryota</taxon>
        <taxon>Viridiplantae</taxon>
        <taxon>Streptophyta</taxon>
        <taxon>Embryophyta</taxon>
        <taxon>Tracheophyta</taxon>
        <taxon>Spermatophyta</taxon>
        <taxon>Magnoliopsida</taxon>
        <taxon>eudicotyledons</taxon>
        <taxon>Gunneridae</taxon>
        <taxon>Pentapetalae</taxon>
        <taxon>asterids</taxon>
        <taxon>lamiids</taxon>
        <taxon>Solanales</taxon>
        <taxon>Solanaceae</taxon>
        <taxon>Solanoideae</taxon>
        <taxon>Solaneae</taxon>
        <taxon>Solanum</taxon>
    </lineage>
</organism>
<dbReference type="EMBL" id="CP133615">
    <property type="protein sequence ID" value="WMV24552.1"/>
    <property type="molecule type" value="Genomic_DNA"/>
</dbReference>
<accession>A0AAF0QIU6</accession>
<reference evidence="1" key="1">
    <citation type="submission" date="2023-08" db="EMBL/GenBank/DDBJ databases">
        <title>A de novo genome assembly of Solanum verrucosum Schlechtendal, a Mexican diploid species geographically isolated from the other diploid A-genome species in potato relatives.</title>
        <authorList>
            <person name="Hosaka K."/>
        </authorList>
    </citation>
    <scope>NUCLEOTIDE SEQUENCE</scope>
    <source>
        <tissue evidence="1">Young leaves</tissue>
    </source>
</reference>